<sequence length="70" mass="8171">MKMKIFPINAVQSINPETLEKVLDTTEEVIIFDKVYKRYQMRIDEPAEVFIEEGETNLFLTFMKDLGVIG</sequence>
<comment type="caution">
    <text evidence="1">The sequence shown here is derived from an EMBL/GenBank/DDBJ whole genome shotgun (WGS) entry which is preliminary data.</text>
</comment>
<dbReference type="RefSeq" id="XP_052905835.1">
    <property type="nucleotide sequence ID" value="XM_053048010.1"/>
</dbReference>
<dbReference type="EMBL" id="AKIJ01000001">
    <property type="protein sequence ID" value="KFG27280.1"/>
    <property type="molecule type" value="Genomic_DNA"/>
</dbReference>
<dbReference type="HOGENOM" id="CLU_2758373_0_0_1"/>
<reference evidence="1 2" key="1">
    <citation type="journal article" date="2014" name="Genome Announc.">
        <title>Genome Sequence of the Microsporidian Species Nematocida sp1 Strain ERTm6 (ATCC PRA-372).</title>
        <authorList>
            <person name="Bakowski M.A."/>
            <person name="Priest M."/>
            <person name="Young S."/>
            <person name="Cuomo C.A."/>
            <person name="Troemel E.R."/>
        </authorList>
    </citation>
    <scope>NUCLEOTIDE SEQUENCE [LARGE SCALE GENOMIC DNA]</scope>
    <source>
        <strain evidence="1 2">ERTm6</strain>
    </source>
</reference>
<evidence type="ECO:0000313" key="2">
    <source>
        <dbReference type="Proteomes" id="UP000054524"/>
    </source>
</evidence>
<evidence type="ECO:0000313" key="1">
    <source>
        <dbReference type="EMBL" id="KFG27280.1"/>
    </source>
</evidence>
<accession>A0A086J562</accession>
<gene>
    <name evidence="1" type="ORF">NESG_00358</name>
</gene>
<protein>
    <submittedName>
        <fullName evidence="1">Uncharacterized protein</fullName>
    </submittedName>
</protein>
<name>A0A086J562_NEMA1</name>
<dbReference type="AlphaFoldDB" id="A0A086J562"/>
<dbReference type="GeneID" id="77675331"/>
<proteinExistence type="predicted"/>
<dbReference type="Proteomes" id="UP000054524">
    <property type="component" value="Unassembled WGS sequence"/>
</dbReference>
<keyword evidence="2" id="KW-1185">Reference proteome</keyword>
<organism evidence="1 2">
    <name type="scientific">Nematocida ausubeli (strain ATCC PRA-371 / ERTm2)</name>
    <name type="common">Nematode killer fungus</name>
    <dbReference type="NCBI Taxonomy" id="1913371"/>
    <lineage>
        <taxon>Eukaryota</taxon>
        <taxon>Fungi</taxon>
        <taxon>Fungi incertae sedis</taxon>
        <taxon>Microsporidia</taxon>
        <taxon>Nematocida</taxon>
    </lineage>
</organism>